<comment type="similarity">
    <text evidence="3">Belongs to the glycosyl hydrolase 5 (cellulase A) family.</text>
</comment>
<evidence type="ECO:0000313" key="7">
    <source>
        <dbReference type="Proteomes" id="UP000619761"/>
    </source>
</evidence>
<dbReference type="InterPro" id="IPR017853">
    <property type="entry name" value="GH"/>
</dbReference>
<protein>
    <submittedName>
        <fullName evidence="6">Cellulase</fullName>
    </submittedName>
</protein>
<feature type="chain" id="PRO_5045204723" evidence="4">
    <location>
        <begin position="25"/>
        <end position="359"/>
    </location>
</feature>
<evidence type="ECO:0000313" key="6">
    <source>
        <dbReference type="EMBL" id="GGY74390.1"/>
    </source>
</evidence>
<sequence>MNQLLKSGWVKLILFSFITSPLLAAAHCLNQERLTGVNLSGAEFNSSKLPGTPYKDYTFPTEAELTYVAAQGANVIRLPFRWERVQPSAMGALASAELKRIQGTVASASAKGLCVILDVHNYAKYYSQTLNGDAALQNAFVDLWQRMAIVFSDPKQTAFGLMNEPSYMPREEWASLAKRTLSELRNAGSTNMVFIAGGHWSGLHDWFSPAVGLSNANLFADVNDPLKRTVLEVHQYADKDFSGSGSTCRAVNEFDPFFTKVTEWAKVNRQKFFLGEFGMPQTPECMLALERFLSLMTGPEWKGWTYWAAGGWWGKYPLAVNTGSATPSQQWPIMQKYFYRGAPAKKGPPIAPLPRTRKN</sequence>
<dbReference type="EMBL" id="BMYZ01000001">
    <property type="protein sequence ID" value="GGY74390.1"/>
    <property type="molecule type" value="Genomic_DNA"/>
</dbReference>
<keyword evidence="4" id="KW-0732">Signal</keyword>
<dbReference type="PANTHER" id="PTHR34142">
    <property type="entry name" value="ENDO-BETA-1,4-GLUCANASE A"/>
    <property type="match status" value="1"/>
</dbReference>
<keyword evidence="7" id="KW-1185">Reference proteome</keyword>
<feature type="domain" description="Glycoside hydrolase family 5" evidence="5">
    <location>
        <begin position="38"/>
        <end position="308"/>
    </location>
</feature>
<gene>
    <name evidence="6" type="primary">egl</name>
    <name evidence="6" type="ORF">GCM10011613_19740</name>
</gene>
<dbReference type="Pfam" id="PF00150">
    <property type="entry name" value="Cellulase"/>
    <property type="match status" value="1"/>
</dbReference>
<evidence type="ECO:0000256" key="4">
    <source>
        <dbReference type="SAM" id="SignalP"/>
    </source>
</evidence>
<name>A0ABQ3B467_9GAMM</name>
<accession>A0ABQ3B467</accession>
<feature type="signal peptide" evidence="4">
    <location>
        <begin position="1"/>
        <end position="24"/>
    </location>
</feature>
<reference evidence="7" key="1">
    <citation type="journal article" date="2019" name="Int. J. Syst. Evol. Microbiol.">
        <title>The Global Catalogue of Microorganisms (GCM) 10K type strain sequencing project: providing services to taxonomists for standard genome sequencing and annotation.</title>
        <authorList>
            <consortium name="The Broad Institute Genomics Platform"/>
            <consortium name="The Broad Institute Genome Sequencing Center for Infectious Disease"/>
            <person name="Wu L."/>
            <person name="Ma J."/>
        </authorList>
    </citation>
    <scope>NUCLEOTIDE SEQUENCE [LARGE SCALE GENOMIC DNA]</scope>
    <source>
        <strain evidence="7">KCTC 32239</strain>
    </source>
</reference>
<dbReference type="RefSeq" id="WP_189417957.1">
    <property type="nucleotide sequence ID" value="NZ_BMYZ01000001.1"/>
</dbReference>
<proteinExistence type="inferred from homology"/>
<organism evidence="6 7">
    <name type="scientific">Cellvibrio zantedeschiae</name>
    <dbReference type="NCBI Taxonomy" id="1237077"/>
    <lineage>
        <taxon>Bacteria</taxon>
        <taxon>Pseudomonadati</taxon>
        <taxon>Pseudomonadota</taxon>
        <taxon>Gammaproteobacteria</taxon>
        <taxon>Cellvibrionales</taxon>
        <taxon>Cellvibrionaceae</taxon>
        <taxon>Cellvibrio</taxon>
    </lineage>
</organism>
<comment type="caution">
    <text evidence="6">The sequence shown here is derived from an EMBL/GenBank/DDBJ whole genome shotgun (WGS) entry which is preliminary data.</text>
</comment>
<keyword evidence="2 3" id="KW-0326">Glycosidase</keyword>
<evidence type="ECO:0000259" key="5">
    <source>
        <dbReference type="Pfam" id="PF00150"/>
    </source>
</evidence>
<dbReference type="Gene3D" id="3.20.20.80">
    <property type="entry name" value="Glycosidases"/>
    <property type="match status" value="1"/>
</dbReference>
<dbReference type="SUPFAM" id="SSF51445">
    <property type="entry name" value="(Trans)glycosidases"/>
    <property type="match status" value="1"/>
</dbReference>
<dbReference type="PANTHER" id="PTHR34142:SF1">
    <property type="entry name" value="GLYCOSIDE HYDROLASE FAMILY 5 DOMAIN-CONTAINING PROTEIN"/>
    <property type="match status" value="1"/>
</dbReference>
<keyword evidence="1 3" id="KW-0378">Hydrolase</keyword>
<evidence type="ECO:0000256" key="1">
    <source>
        <dbReference type="ARBA" id="ARBA00022801"/>
    </source>
</evidence>
<dbReference type="Proteomes" id="UP000619761">
    <property type="component" value="Unassembled WGS sequence"/>
</dbReference>
<evidence type="ECO:0000256" key="2">
    <source>
        <dbReference type="ARBA" id="ARBA00023295"/>
    </source>
</evidence>
<evidence type="ECO:0000256" key="3">
    <source>
        <dbReference type="RuleBase" id="RU361153"/>
    </source>
</evidence>
<dbReference type="InterPro" id="IPR001547">
    <property type="entry name" value="Glyco_hydro_5"/>
</dbReference>